<comment type="similarity">
    <text evidence="1">Belongs to the DprA/Smf family.</text>
</comment>
<dbReference type="InterPro" id="IPR003488">
    <property type="entry name" value="DprA"/>
</dbReference>
<feature type="domain" description="Smf/DprA SLOG" evidence="2">
    <location>
        <begin position="87"/>
        <end position="294"/>
    </location>
</feature>
<dbReference type="PANTHER" id="PTHR43022:SF1">
    <property type="entry name" value="PROTEIN SMF"/>
    <property type="match status" value="1"/>
</dbReference>
<dbReference type="GO" id="GO:0009294">
    <property type="term" value="P:DNA-mediated transformation"/>
    <property type="evidence" value="ECO:0007669"/>
    <property type="project" value="InterPro"/>
</dbReference>
<evidence type="ECO:0000313" key="4">
    <source>
        <dbReference type="EMBL" id="SKB51619.1"/>
    </source>
</evidence>
<dbReference type="Pfam" id="PF17782">
    <property type="entry name" value="WHD_DprA"/>
    <property type="match status" value="1"/>
</dbReference>
<dbReference type="InterPro" id="IPR057666">
    <property type="entry name" value="DrpA_SLOG"/>
</dbReference>
<dbReference type="Gene3D" id="3.40.50.450">
    <property type="match status" value="1"/>
</dbReference>
<dbReference type="RefSeq" id="WP_079512337.1">
    <property type="nucleotide sequence ID" value="NZ_FUYL01000005.1"/>
</dbReference>
<dbReference type="Pfam" id="PF02481">
    <property type="entry name" value="DNA_processg_A"/>
    <property type="match status" value="1"/>
</dbReference>
<dbReference type="Proteomes" id="UP000190339">
    <property type="component" value="Unassembled WGS sequence"/>
</dbReference>
<name>A0A1T5BWY4_9FLAO</name>
<gene>
    <name evidence="4" type="ORF">SAMN05660866_01870</name>
</gene>
<evidence type="ECO:0000259" key="2">
    <source>
        <dbReference type="Pfam" id="PF02481"/>
    </source>
</evidence>
<protein>
    <submittedName>
        <fullName evidence="4">DNA processing protein</fullName>
    </submittedName>
</protein>
<dbReference type="PANTHER" id="PTHR43022">
    <property type="entry name" value="PROTEIN SMF"/>
    <property type="match status" value="1"/>
</dbReference>
<evidence type="ECO:0000256" key="1">
    <source>
        <dbReference type="ARBA" id="ARBA00006525"/>
    </source>
</evidence>
<dbReference type="SUPFAM" id="SSF47781">
    <property type="entry name" value="RuvA domain 2-like"/>
    <property type="match status" value="1"/>
</dbReference>
<evidence type="ECO:0000313" key="5">
    <source>
        <dbReference type="Proteomes" id="UP000190339"/>
    </source>
</evidence>
<reference evidence="5" key="1">
    <citation type="submission" date="2017-02" db="EMBL/GenBank/DDBJ databases">
        <authorList>
            <person name="Varghese N."/>
            <person name="Submissions S."/>
        </authorList>
    </citation>
    <scope>NUCLEOTIDE SEQUENCE [LARGE SCALE GENOMIC DNA]</scope>
    <source>
        <strain evidence="5">DSM 23546</strain>
    </source>
</reference>
<dbReference type="STRING" id="561365.SAMN05660866_01870"/>
<feature type="domain" description="DprA winged helix" evidence="3">
    <location>
        <begin position="318"/>
        <end position="367"/>
    </location>
</feature>
<proteinExistence type="inferred from homology"/>
<dbReference type="OrthoDB" id="9785707at2"/>
<dbReference type="AlphaFoldDB" id="A0A1T5BWY4"/>
<dbReference type="SUPFAM" id="SSF102405">
    <property type="entry name" value="MCP/YpsA-like"/>
    <property type="match status" value="1"/>
</dbReference>
<dbReference type="InterPro" id="IPR010994">
    <property type="entry name" value="RuvA_2-like"/>
</dbReference>
<sequence length="372" mass="41675">MKTTQHTADELIAILRLQHVPNIGDILAKKLISHCGSPSAIFKDNQRNLLKIEGIGTHTIRHLFETEHLEAAEKEYDYIIKNDISCTYFKDASYPNYLKHCIDGPILLFQKGNIDLDNRKIISVVGTRNITSYGMAFCEQFISDLAPLNPIIISGFAYGVDICIQKEAVKQGLQTIGCLAHGLNQIYPKVHAKYQADVLRNGGFYTEFWSTSNPERENFLKRNRIIAGVSEATVVVESAEKGGSLVTADIANSYNRDVFAVPGRTTDKYSLGCNNLIKQQKAHVMTSAADLIYLLDWDIEQKPSKNIQKQLFIELNETEQGIYTYLQNNGKQLLDAIALECKIPIYKASSTLLNMEMNGVIRPLPGKLFEAI</sequence>
<accession>A0A1T5BWY4</accession>
<dbReference type="InterPro" id="IPR041614">
    <property type="entry name" value="DprA_WH"/>
</dbReference>
<evidence type="ECO:0000259" key="3">
    <source>
        <dbReference type="Pfam" id="PF17782"/>
    </source>
</evidence>
<keyword evidence="5" id="KW-1185">Reference proteome</keyword>
<dbReference type="NCBIfam" id="TIGR00732">
    <property type="entry name" value="dprA"/>
    <property type="match status" value="1"/>
</dbReference>
<organism evidence="4 5">
    <name type="scientific">Maribacter arcticus</name>
    <dbReference type="NCBI Taxonomy" id="561365"/>
    <lineage>
        <taxon>Bacteria</taxon>
        <taxon>Pseudomonadati</taxon>
        <taxon>Bacteroidota</taxon>
        <taxon>Flavobacteriia</taxon>
        <taxon>Flavobacteriales</taxon>
        <taxon>Flavobacteriaceae</taxon>
        <taxon>Maribacter</taxon>
    </lineage>
</organism>
<dbReference type="EMBL" id="FUYL01000005">
    <property type="protein sequence ID" value="SKB51619.1"/>
    <property type="molecule type" value="Genomic_DNA"/>
</dbReference>